<dbReference type="AlphaFoldDB" id="A0A078A4G9"/>
<evidence type="ECO:0000313" key="2">
    <source>
        <dbReference type="Proteomes" id="UP000039865"/>
    </source>
</evidence>
<accession>A0A078A4G9</accession>
<sequence>MIIYGGSQNINGKSEPFIALYTFKNPIHKLGWANSFKLQYYDSLLEKQVTTRQLTSVESMASRRQLIVLSGSQQAFVSVQDQNLGVQLLKINLEKSLLEWQFNSYQNSLRQAKLISKGLASSLSIANDLFVFGSDFTSSDQRIFSFQIELNQMKSIFGISVKMRGFSKTPYIGLSIIDSRSKIAFTCIEMNDDVSGNFILGYISFLLNDIYESEGFSFAQQEWNVNIMVKHLIFSNKFQFDYLVGNILFQSPEDRPYQTGQLNISITTNGLLDKYDCYLNETCYILLGNFTLPNCTDASIINLTIFRQSYTAASIFIMLAKKNSSNKVFKTQYQVKVNAKENQQSTIHDKDYHFNFDWELVVKLPSWLIFNTPPYFLKNVEDAFVFSELLKHKTITWRQWVIQHYSSPI</sequence>
<proteinExistence type="predicted"/>
<dbReference type="EMBL" id="CCKQ01004495">
    <property type="protein sequence ID" value="CDW75659.1"/>
    <property type="molecule type" value="Genomic_DNA"/>
</dbReference>
<dbReference type="Proteomes" id="UP000039865">
    <property type="component" value="Unassembled WGS sequence"/>
</dbReference>
<evidence type="ECO:0000313" key="1">
    <source>
        <dbReference type="EMBL" id="CDW75659.1"/>
    </source>
</evidence>
<name>A0A078A4G9_STYLE</name>
<gene>
    <name evidence="1" type="primary">Contig5198.g5571</name>
    <name evidence="1" type="ORF">STYLEM_4652</name>
</gene>
<protein>
    <submittedName>
        <fullName evidence="1">Uncharacterized protein</fullName>
    </submittedName>
</protein>
<organism evidence="1 2">
    <name type="scientific">Stylonychia lemnae</name>
    <name type="common">Ciliate</name>
    <dbReference type="NCBI Taxonomy" id="5949"/>
    <lineage>
        <taxon>Eukaryota</taxon>
        <taxon>Sar</taxon>
        <taxon>Alveolata</taxon>
        <taxon>Ciliophora</taxon>
        <taxon>Intramacronucleata</taxon>
        <taxon>Spirotrichea</taxon>
        <taxon>Stichotrichia</taxon>
        <taxon>Sporadotrichida</taxon>
        <taxon>Oxytrichidae</taxon>
        <taxon>Stylonychinae</taxon>
        <taxon>Stylonychia</taxon>
    </lineage>
</organism>
<dbReference type="InParanoid" id="A0A078A4G9"/>
<keyword evidence="2" id="KW-1185">Reference proteome</keyword>
<reference evidence="1 2" key="1">
    <citation type="submission" date="2014-06" db="EMBL/GenBank/DDBJ databases">
        <authorList>
            <person name="Swart Estienne"/>
        </authorList>
    </citation>
    <scope>NUCLEOTIDE SEQUENCE [LARGE SCALE GENOMIC DNA]</scope>
    <source>
        <strain evidence="1 2">130c</strain>
    </source>
</reference>